<evidence type="ECO:0000313" key="10">
    <source>
        <dbReference type="EMBL" id="CAB4937605.1"/>
    </source>
</evidence>
<evidence type="ECO:0000256" key="7">
    <source>
        <dbReference type="SAM" id="MobiDB-lite"/>
    </source>
</evidence>
<evidence type="ECO:0000256" key="5">
    <source>
        <dbReference type="ARBA" id="ARBA00023098"/>
    </source>
</evidence>
<gene>
    <name evidence="10" type="ORF">UFOPK3564_02743</name>
</gene>
<dbReference type="GO" id="GO:0008610">
    <property type="term" value="P:lipid biosynthetic process"/>
    <property type="evidence" value="ECO:0007669"/>
    <property type="project" value="InterPro"/>
</dbReference>
<feature type="transmembrane region" description="Helical" evidence="8">
    <location>
        <begin position="143"/>
        <end position="164"/>
    </location>
</feature>
<feature type="domain" description="Fatty acid hydroxylase" evidence="9">
    <location>
        <begin position="89"/>
        <end position="222"/>
    </location>
</feature>
<keyword evidence="6 8" id="KW-0472">Membrane</keyword>
<name>A0A6J7J311_9ZZZZ</name>
<evidence type="ECO:0000259" key="9">
    <source>
        <dbReference type="Pfam" id="PF04116"/>
    </source>
</evidence>
<dbReference type="Pfam" id="PF04116">
    <property type="entry name" value="FA_hydroxylase"/>
    <property type="match status" value="1"/>
</dbReference>
<dbReference type="GO" id="GO:0050479">
    <property type="term" value="F:glyceryl-ether monooxygenase activity"/>
    <property type="evidence" value="ECO:0007669"/>
    <property type="project" value="TreeGrafter"/>
</dbReference>
<dbReference type="InterPro" id="IPR006694">
    <property type="entry name" value="Fatty_acid_hydroxylase"/>
</dbReference>
<dbReference type="EMBL" id="CAFBMK010000214">
    <property type="protein sequence ID" value="CAB4937605.1"/>
    <property type="molecule type" value="Genomic_DNA"/>
</dbReference>
<feature type="transmembrane region" description="Helical" evidence="8">
    <location>
        <begin position="6"/>
        <end position="23"/>
    </location>
</feature>
<keyword evidence="3 8" id="KW-1133">Transmembrane helix</keyword>
<keyword evidence="5" id="KW-0443">Lipid metabolism</keyword>
<evidence type="ECO:0000256" key="6">
    <source>
        <dbReference type="ARBA" id="ARBA00023136"/>
    </source>
</evidence>
<dbReference type="GO" id="GO:0006643">
    <property type="term" value="P:membrane lipid metabolic process"/>
    <property type="evidence" value="ECO:0007669"/>
    <property type="project" value="TreeGrafter"/>
</dbReference>
<dbReference type="PANTHER" id="PTHR21624:SF1">
    <property type="entry name" value="ALKYLGLYCEROL MONOOXYGENASE"/>
    <property type="match status" value="1"/>
</dbReference>
<dbReference type="GO" id="GO:0005783">
    <property type="term" value="C:endoplasmic reticulum"/>
    <property type="evidence" value="ECO:0007669"/>
    <property type="project" value="TreeGrafter"/>
</dbReference>
<organism evidence="10">
    <name type="scientific">freshwater metagenome</name>
    <dbReference type="NCBI Taxonomy" id="449393"/>
    <lineage>
        <taxon>unclassified sequences</taxon>
        <taxon>metagenomes</taxon>
        <taxon>ecological metagenomes</taxon>
    </lineage>
</organism>
<feature type="transmembrane region" description="Helical" evidence="8">
    <location>
        <begin position="86"/>
        <end position="103"/>
    </location>
</feature>
<comment type="subcellular location">
    <subcellularLocation>
        <location evidence="1">Endomembrane system</location>
        <topology evidence="1">Multi-pass membrane protein</topology>
    </subcellularLocation>
</comment>
<sequence>MSDPILYAIPFFLLFLTVEVLVLRHAAHEHAEDPSAPVGYAAKDTATSLTMGLGSLGFKAVLKLVALVVFVALYELSPLKIPMDRWWAWVLLLFAEDLSFYAYHRGHHRIRMLWATHVVHHSSQHYNLSTALRQDWSPFTAPVFWVWLALIGFPPWAILLAQSWNLLYQFLLHTEAVDRLPRPIELVMNTPSHHRVHHGVQDQYLDKNYGGILIVWDRLFGTFEPERERVRYGLTTNIETHNPVRVAYHEWAALLRDVRRARGWRDRAGYLFKGPGWAPRPADERADGDVATASASVQAASP</sequence>
<feature type="transmembrane region" description="Helical" evidence="8">
    <location>
        <begin position="56"/>
        <end position="74"/>
    </location>
</feature>
<reference evidence="10" key="1">
    <citation type="submission" date="2020-05" db="EMBL/GenBank/DDBJ databases">
        <authorList>
            <person name="Chiriac C."/>
            <person name="Salcher M."/>
            <person name="Ghai R."/>
            <person name="Kavagutti S V."/>
        </authorList>
    </citation>
    <scope>NUCLEOTIDE SEQUENCE</scope>
</reference>
<dbReference type="AlphaFoldDB" id="A0A6J7J311"/>
<proteinExistence type="predicted"/>
<keyword evidence="2 8" id="KW-0812">Transmembrane</keyword>
<accession>A0A6J7J311</accession>
<evidence type="ECO:0000256" key="4">
    <source>
        <dbReference type="ARBA" id="ARBA00023002"/>
    </source>
</evidence>
<evidence type="ECO:0000256" key="2">
    <source>
        <dbReference type="ARBA" id="ARBA00022692"/>
    </source>
</evidence>
<keyword evidence="4" id="KW-0560">Oxidoreductase</keyword>
<protein>
    <submittedName>
        <fullName evidence="10">Unannotated protein</fullName>
    </submittedName>
</protein>
<evidence type="ECO:0000256" key="8">
    <source>
        <dbReference type="SAM" id="Phobius"/>
    </source>
</evidence>
<feature type="region of interest" description="Disordered" evidence="7">
    <location>
        <begin position="277"/>
        <end position="302"/>
    </location>
</feature>
<dbReference type="PANTHER" id="PTHR21624">
    <property type="entry name" value="STEROL DESATURASE-RELATED PROTEIN"/>
    <property type="match status" value="1"/>
</dbReference>
<evidence type="ECO:0000256" key="3">
    <source>
        <dbReference type="ARBA" id="ARBA00022989"/>
    </source>
</evidence>
<feature type="compositionally biased region" description="Low complexity" evidence="7">
    <location>
        <begin position="290"/>
        <end position="302"/>
    </location>
</feature>
<dbReference type="GO" id="GO:0016020">
    <property type="term" value="C:membrane"/>
    <property type="evidence" value="ECO:0007669"/>
    <property type="project" value="GOC"/>
</dbReference>
<dbReference type="InterPro" id="IPR051689">
    <property type="entry name" value="Sterol_desaturase/TMEM195"/>
</dbReference>
<dbReference type="GO" id="GO:0005506">
    <property type="term" value="F:iron ion binding"/>
    <property type="evidence" value="ECO:0007669"/>
    <property type="project" value="InterPro"/>
</dbReference>
<evidence type="ECO:0000256" key="1">
    <source>
        <dbReference type="ARBA" id="ARBA00004127"/>
    </source>
</evidence>